<dbReference type="InterPro" id="IPR006249">
    <property type="entry name" value="Aconitase/IRP2"/>
</dbReference>
<keyword evidence="3" id="KW-0479">Metal-binding</keyword>
<evidence type="ECO:0000256" key="2">
    <source>
        <dbReference type="ARBA" id="ARBA00007185"/>
    </source>
</evidence>
<accession>A0A814V6D0</accession>
<dbReference type="Proteomes" id="UP000681722">
    <property type="component" value="Unassembled WGS sequence"/>
</dbReference>
<dbReference type="OrthoDB" id="2279155at2759"/>
<dbReference type="GO" id="GO:0051536">
    <property type="term" value="F:iron-sulfur cluster binding"/>
    <property type="evidence" value="ECO:0007669"/>
    <property type="project" value="UniProtKB-KW"/>
</dbReference>
<gene>
    <name evidence="9" type="ORF">GPM918_LOCUS22994</name>
    <name evidence="10" type="ORF">SRO942_LOCUS22993</name>
</gene>
<evidence type="ECO:0000256" key="1">
    <source>
        <dbReference type="ARBA" id="ARBA00001966"/>
    </source>
</evidence>
<dbReference type="GO" id="GO:0016829">
    <property type="term" value="F:lyase activity"/>
    <property type="evidence" value="ECO:0007669"/>
    <property type="project" value="UniProtKB-KW"/>
</dbReference>
<name>A0A814V6D0_9BILA</name>
<keyword evidence="4" id="KW-0408">Iron</keyword>
<evidence type="ECO:0000256" key="3">
    <source>
        <dbReference type="ARBA" id="ARBA00022723"/>
    </source>
</evidence>
<evidence type="ECO:0000259" key="7">
    <source>
        <dbReference type="Pfam" id="PF00330"/>
    </source>
</evidence>
<keyword evidence="6" id="KW-0456">Lyase</keyword>
<dbReference type="GO" id="GO:0046872">
    <property type="term" value="F:metal ion binding"/>
    <property type="evidence" value="ECO:0007669"/>
    <property type="project" value="UniProtKB-KW"/>
</dbReference>
<proteinExistence type="inferred from homology"/>
<comment type="cofactor">
    <cofactor evidence="1">
        <name>[4Fe-4S] cluster</name>
        <dbReference type="ChEBI" id="CHEBI:49883"/>
    </cofactor>
</comment>
<dbReference type="AlphaFoldDB" id="A0A814V6D0"/>
<evidence type="ECO:0000259" key="8">
    <source>
        <dbReference type="Pfam" id="PF00694"/>
    </source>
</evidence>
<evidence type="ECO:0000256" key="5">
    <source>
        <dbReference type="ARBA" id="ARBA00023014"/>
    </source>
</evidence>
<evidence type="ECO:0000313" key="10">
    <source>
        <dbReference type="EMBL" id="CAF3951096.1"/>
    </source>
</evidence>
<evidence type="ECO:0000313" key="9">
    <source>
        <dbReference type="EMBL" id="CAF1186867.1"/>
    </source>
</evidence>
<dbReference type="InterPro" id="IPR015928">
    <property type="entry name" value="Aconitase/3IPM_dehydase_swvl"/>
</dbReference>
<evidence type="ECO:0000313" key="11">
    <source>
        <dbReference type="Proteomes" id="UP000663829"/>
    </source>
</evidence>
<dbReference type="InterPro" id="IPR018136">
    <property type="entry name" value="Aconitase_4Fe-4S_BS"/>
</dbReference>
<dbReference type="SUPFAM" id="SSF53732">
    <property type="entry name" value="Aconitase iron-sulfur domain"/>
    <property type="match status" value="1"/>
</dbReference>
<dbReference type="Pfam" id="PF00694">
    <property type="entry name" value="Aconitase_C"/>
    <property type="match status" value="1"/>
</dbReference>
<dbReference type="InterPro" id="IPR015931">
    <property type="entry name" value="Acnase/IPM_dHydase_lsu_aba_1/3"/>
</dbReference>
<dbReference type="EMBL" id="CAJOBC010008055">
    <property type="protein sequence ID" value="CAF3951096.1"/>
    <property type="molecule type" value="Genomic_DNA"/>
</dbReference>
<dbReference type="Gene3D" id="3.30.499.10">
    <property type="entry name" value="Aconitase, domain 3"/>
    <property type="match status" value="2"/>
</dbReference>
<dbReference type="InterPro" id="IPR001030">
    <property type="entry name" value="Acoase/IPM_deHydtase_lsu_aba"/>
</dbReference>
<evidence type="ECO:0008006" key="12">
    <source>
        <dbReference type="Google" id="ProtNLM"/>
    </source>
</evidence>
<feature type="domain" description="Aconitase/3-isopropylmalate dehydratase large subunit alpha/beta/alpha" evidence="7">
    <location>
        <begin position="181"/>
        <end position="621"/>
    </location>
</feature>
<dbReference type="FunFam" id="3.20.19.10:FF:000001">
    <property type="entry name" value="Aconitate hydratase"/>
    <property type="match status" value="1"/>
</dbReference>
<dbReference type="PROSITE" id="PS00450">
    <property type="entry name" value="ACONITASE_1"/>
    <property type="match status" value="1"/>
</dbReference>
<comment type="similarity">
    <text evidence="2">Belongs to the aconitase/IPM isomerase family.</text>
</comment>
<evidence type="ECO:0000256" key="6">
    <source>
        <dbReference type="ARBA" id="ARBA00023239"/>
    </source>
</evidence>
<dbReference type="Pfam" id="PF00330">
    <property type="entry name" value="Aconitase"/>
    <property type="match status" value="2"/>
</dbReference>
<dbReference type="InterPro" id="IPR036008">
    <property type="entry name" value="Aconitase_4Fe-4S_dom"/>
</dbReference>
<organism evidence="9 11">
    <name type="scientific">Didymodactylos carnosus</name>
    <dbReference type="NCBI Taxonomy" id="1234261"/>
    <lineage>
        <taxon>Eukaryota</taxon>
        <taxon>Metazoa</taxon>
        <taxon>Spiralia</taxon>
        <taxon>Gnathifera</taxon>
        <taxon>Rotifera</taxon>
        <taxon>Eurotatoria</taxon>
        <taxon>Bdelloidea</taxon>
        <taxon>Philodinida</taxon>
        <taxon>Philodinidae</taxon>
        <taxon>Didymodactylos</taxon>
    </lineage>
</organism>
<dbReference type="Gene3D" id="3.20.19.10">
    <property type="entry name" value="Aconitase, domain 4"/>
    <property type="match status" value="1"/>
</dbReference>
<dbReference type="Gene3D" id="6.10.190.10">
    <property type="match status" value="1"/>
</dbReference>
<feature type="domain" description="Aconitase/3-isopropylmalate dehydratase large subunit alpha/beta/alpha" evidence="7">
    <location>
        <begin position="75"/>
        <end position="147"/>
    </location>
</feature>
<comment type="caution">
    <text evidence="9">The sequence shown here is derived from an EMBL/GenBank/DDBJ whole genome shotgun (WGS) entry which is preliminary data.</text>
</comment>
<keyword evidence="5" id="KW-0411">Iron-sulfur</keyword>
<reference evidence="9" key="1">
    <citation type="submission" date="2021-02" db="EMBL/GenBank/DDBJ databases">
        <authorList>
            <person name="Nowell W R."/>
        </authorList>
    </citation>
    <scope>NUCLEOTIDE SEQUENCE</scope>
</reference>
<sequence length="955" mass="106470">MCFGKSQYEKLIQPIIIDDEIYHHYDVSQLNSQVFSQLPYCIRLLLESTVRNCDDVLILKEHVEQILNWTNGEDGGKSVEIPFRPSRIIMQDFSGLPAIIDLAAMREAVVKLGGDAMKIHPVCPTTLLIDYNLEADVARKIVRKTSPNQNTEYPSTLIPVENDTNSRIHLECGYEICPFHLQRTICANALERSQQLEFERNIERLQILKWSAKAFKNLSVVPPGIGMCHEINLEYIAKIAVFDDCNKFIYPDTLIGTDSHTTISNGFGVLSYGVGSIEAESAMFGQPIKIVLSSVVGYKLIGQPHFMSTSIDLISAIIKHIRQVGICGKYVEFFGPSISYLSVSDRSSIANLCADIGALLCYFPHDELSIKHFVRTGRDEKLFEKIKTYLIQAKLFSVANDQSEIVYTQVYELDLSSVLPNCSGPKRPQDKVTLNAMKSDYLECLVNPPGFKGFNLPSSHLNCSVTIDQSITLKHGSIVLAALTSCTNASHPSAMLTAGLLAKKAIESGLIIQPYTHTTLSPGSGLVTTYLRESGAMKYLEQLGFKIVGYGCTECIGNDNADGIKLNVKEAVQYVRININNLIVAGMFSGNNRNNSPRTNSVIKANYLTSPPVVLAYALAGTVIIDFDNEPIGYTKEIDPVYIKEIWPTREEIETIEEEYILKHMFQLTDEIIHKGNHQWNSLKTPDMAQYPWAEYSTYIKCPPFFDTITSTPPSLQSIENAHVLLYLGDSVTTDHISPAGSIARNTSAAKYLSLKGVVPRDYNSFGSRRGNDCVMARGTYNHSRLVNKLVRSKSNTTSITTVYLPTGEELDLYDAAEKYRRNGECVIVLAGKDYGCGPPRDWVAKGPWMLGIRAILAESFEPIHRNNLIGMGILPLQFQDGDNCSKLNLSGKEKYTIQLSNDIKCKQLVNITLHTGRSFSMIARIDTQAELIYYKNGGLLNYVLREMAFKDKCE</sequence>
<evidence type="ECO:0000256" key="4">
    <source>
        <dbReference type="ARBA" id="ARBA00023004"/>
    </source>
</evidence>
<dbReference type="InterPro" id="IPR000573">
    <property type="entry name" value="AconitaseA/IPMdHydase_ssu_swvl"/>
</dbReference>
<dbReference type="SUPFAM" id="SSF52016">
    <property type="entry name" value="LeuD/IlvD-like"/>
    <property type="match status" value="1"/>
</dbReference>
<dbReference type="PANTHER" id="PTHR11670">
    <property type="entry name" value="ACONITASE/IRON-RESPONSIVE ELEMENT FAMILY MEMBER"/>
    <property type="match status" value="1"/>
</dbReference>
<feature type="domain" description="Aconitase A/isopropylmalate dehydratase small subunit swivel" evidence="8">
    <location>
        <begin position="750"/>
        <end position="881"/>
    </location>
</feature>
<protein>
    <recommendedName>
        <fullName evidence="12">Aconitate hydratase</fullName>
    </recommendedName>
</protein>
<dbReference type="Proteomes" id="UP000663829">
    <property type="component" value="Unassembled WGS sequence"/>
</dbReference>
<dbReference type="PRINTS" id="PR00415">
    <property type="entry name" value="ACONITASE"/>
</dbReference>
<dbReference type="NCBIfam" id="NF006757">
    <property type="entry name" value="PRK09277.1"/>
    <property type="match status" value="1"/>
</dbReference>
<dbReference type="EMBL" id="CAJNOQ010008053">
    <property type="protein sequence ID" value="CAF1186867.1"/>
    <property type="molecule type" value="Genomic_DNA"/>
</dbReference>
<keyword evidence="11" id="KW-1185">Reference proteome</keyword>